<evidence type="ECO:0000313" key="2">
    <source>
        <dbReference type="EMBL" id="CAB9500307.1"/>
    </source>
</evidence>
<dbReference type="Gene3D" id="3.40.525.10">
    <property type="entry name" value="CRAL-TRIO lipid binding domain"/>
    <property type="match status" value="1"/>
</dbReference>
<dbReference type="InterPro" id="IPR036865">
    <property type="entry name" value="CRAL-TRIO_dom_sf"/>
</dbReference>
<proteinExistence type="predicted"/>
<dbReference type="OrthoDB" id="75724at2759"/>
<organism evidence="2 3">
    <name type="scientific">Seminavis robusta</name>
    <dbReference type="NCBI Taxonomy" id="568900"/>
    <lineage>
        <taxon>Eukaryota</taxon>
        <taxon>Sar</taxon>
        <taxon>Stramenopiles</taxon>
        <taxon>Ochrophyta</taxon>
        <taxon>Bacillariophyta</taxon>
        <taxon>Bacillariophyceae</taxon>
        <taxon>Bacillariophycidae</taxon>
        <taxon>Naviculales</taxon>
        <taxon>Naviculaceae</taxon>
        <taxon>Seminavis</taxon>
    </lineage>
</organism>
<keyword evidence="3" id="KW-1185">Reference proteome</keyword>
<name>A0A9N8H598_9STRA</name>
<accession>A0A9N8H598</accession>
<sequence length="319" mass="36419">MDNNNDRPIRPEEEPVAPNGVESQAAAVAQENNRNDAVPNANRRPRPSRTINTRILGPFDTGRMELSKQERQWAQTVKEAIEKDSEITNLSDFWYVQLALIEKGPDIDNVLDRARHLQAFRQEYGITETTSSGCFFVHEFIKLFPGFSLSFSFNYATGRYVAAMDLTKFYTAKLFSTPGAVETWLATNYHSQNALNPDFQAIRHGATLALECDGFDWKKNMNLRFFTTLFQEIGSAYPMKWGSVNFFNSGVFINVLMSMVKRISPPEFHENYEFGLVSEAGRLDNIFFIPSMEAANERILMRITLALQRRYANEASFSL</sequence>
<evidence type="ECO:0000313" key="3">
    <source>
        <dbReference type="Proteomes" id="UP001153069"/>
    </source>
</evidence>
<feature type="region of interest" description="Disordered" evidence="1">
    <location>
        <begin position="1"/>
        <end position="54"/>
    </location>
</feature>
<reference evidence="2" key="1">
    <citation type="submission" date="2020-06" db="EMBL/GenBank/DDBJ databases">
        <authorList>
            <consortium name="Plant Systems Biology data submission"/>
        </authorList>
    </citation>
    <scope>NUCLEOTIDE SEQUENCE</scope>
    <source>
        <strain evidence="2">D6</strain>
    </source>
</reference>
<gene>
    <name evidence="2" type="ORF">SEMRO_81_G043350.1</name>
</gene>
<feature type="compositionally biased region" description="Basic and acidic residues" evidence="1">
    <location>
        <begin position="1"/>
        <end position="13"/>
    </location>
</feature>
<evidence type="ECO:0000256" key="1">
    <source>
        <dbReference type="SAM" id="MobiDB-lite"/>
    </source>
</evidence>
<comment type="caution">
    <text evidence="2">The sequence shown here is derived from an EMBL/GenBank/DDBJ whole genome shotgun (WGS) entry which is preliminary data.</text>
</comment>
<dbReference type="AlphaFoldDB" id="A0A9N8H598"/>
<dbReference type="EMBL" id="CAICTM010000080">
    <property type="protein sequence ID" value="CAB9500307.1"/>
    <property type="molecule type" value="Genomic_DNA"/>
</dbReference>
<protein>
    <submittedName>
        <fullName evidence="2">Uncharacterized protein</fullName>
    </submittedName>
</protein>
<dbReference type="Proteomes" id="UP001153069">
    <property type="component" value="Unassembled WGS sequence"/>
</dbReference>